<dbReference type="EC" id="3.1.11.6" evidence="6"/>
<dbReference type="PIRSF" id="PIRSF006488">
    <property type="entry name" value="Exonuc_VII_S"/>
    <property type="match status" value="1"/>
</dbReference>
<evidence type="ECO:0000313" key="7">
    <source>
        <dbReference type="EMBL" id="WND01934.1"/>
    </source>
</evidence>
<comment type="similarity">
    <text evidence="1 6">Belongs to the XseB family.</text>
</comment>
<dbReference type="HAMAP" id="MF_00337">
    <property type="entry name" value="Exonuc_7_S"/>
    <property type="match status" value="1"/>
</dbReference>
<evidence type="ECO:0000256" key="4">
    <source>
        <dbReference type="ARBA" id="ARBA00022801"/>
    </source>
</evidence>
<keyword evidence="2 6" id="KW-0963">Cytoplasm</keyword>
<dbReference type="GO" id="GO:0008855">
    <property type="term" value="F:exodeoxyribonuclease VII activity"/>
    <property type="evidence" value="ECO:0007669"/>
    <property type="project" value="UniProtKB-UniRule"/>
</dbReference>
<dbReference type="GO" id="GO:0006308">
    <property type="term" value="P:DNA catabolic process"/>
    <property type="evidence" value="ECO:0007669"/>
    <property type="project" value="UniProtKB-UniRule"/>
</dbReference>
<keyword evidence="5 6" id="KW-0269">Exonuclease</keyword>
<comment type="catalytic activity">
    <reaction evidence="6">
        <text>Exonucleolytic cleavage in either 5'- to 3'- or 3'- to 5'-direction to yield nucleoside 5'-phosphates.</text>
        <dbReference type="EC" id="3.1.11.6"/>
    </reaction>
</comment>
<sequence length="81" mass="8761">MTDIPADIQEMSFEAAMGALEQIVSKLESGQAPLEDSIDLYTRGTLLKKHCEAKLASAQSRIEKLTLSNDGPTGSETFESD</sequence>
<evidence type="ECO:0000256" key="6">
    <source>
        <dbReference type="HAMAP-Rule" id="MF_00337"/>
    </source>
</evidence>
<dbReference type="KEGG" id="tmk:QGN29_10280"/>
<organism evidence="7 8">
    <name type="scientific">Temperatibacter marinus</name>
    <dbReference type="NCBI Taxonomy" id="1456591"/>
    <lineage>
        <taxon>Bacteria</taxon>
        <taxon>Pseudomonadati</taxon>
        <taxon>Pseudomonadota</taxon>
        <taxon>Alphaproteobacteria</taxon>
        <taxon>Kordiimonadales</taxon>
        <taxon>Temperatibacteraceae</taxon>
        <taxon>Temperatibacter</taxon>
    </lineage>
</organism>
<reference evidence="7" key="1">
    <citation type="submission" date="2023-04" db="EMBL/GenBank/DDBJ databases">
        <title>Complete genome sequence of Temperatibacter marinus.</title>
        <authorList>
            <person name="Rong J.-C."/>
            <person name="Yi M.-L."/>
            <person name="Zhao Q."/>
        </authorList>
    </citation>
    <scope>NUCLEOTIDE SEQUENCE</scope>
    <source>
        <strain evidence="7">NBRC 110045</strain>
    </source>
</reference>
<comment type="subunit">
    <text evidence="6">Heterooligomer composed of large and small subunits.</text>
</comment>
<comment type="subcellular location">
    <subcellularLocation>
        <location evidence="6">Cytoplasm</location>
    </subcellularLocation>
</comment>
<proteinExistence type="inferred from homology"/>
<evidence type="ECO:0000313" key="8">
    <source>
        <dbReference type="Proteomes" id="UP001268683"/>
    </source>
</evidence>
<dbReference type="AlphaFoldDB" id="A0AA52EGK2"/>
<name>A0AA52EGK2_9PROT</name>
<protein>
    <recommendedName>
        <fullName evidence="6">Exodeoxyribonuclease 7 small subunit</fullName>
        <ecNumber evidence="6">3.1.11.6</ecNumber>
    </recommendedName>
    <alternativeName>
        <fullName evidence="6">Exodeoxyribonuclease VII small subunit</fullName>
        <shortName evidence="6">Exonuclease VII small subunit</shortName>
    </alternativeName>
</protein>
<dbReference type="InterPro" id="IPR037004">
    <property type="entry name" value="Exonuc_VII_ssu_sf"/>
</dbReference>
<keyword evidence="8" id="KW-1185">Reference proteome</keyword>
<evidence type="ECO:0000256" key="1">
    <source>
        <dbReference type="ARBA" id="ARBA00009998"/>
    </source>
</evidence>
<evidence type="ECO:0000256" key="3">
    <source>
        <dbReference type="ARBA" id="ARBA00022722"/>
    </source>
</evidence>
<dbReference type="NCBIfam" id="NF002139">
    <property type="entry name" value="PRK00977.1-3"/>
    <property type="match status" value="1"/>
</dbReference>
<accession>A0AA52EGK2</accession>
<dbReference type="EMBL" id="CP123872">
    <property type="protein sequence ID" value="WND01934.1"/>
    <property type="molecule type" value="Genomic_DNA"/>
</dbReference>
<dbReference type="PANTHER" id="PTHR34137">
    <property type="entry name" value="EXODEOXYRIBONUCLEASE 7 SMALL SUBUNIT"/>
    <property type="match status" value="1"/>
</dbReference>
<dbReference type="GO" id="GO:0005829">
    <property type="term" value="C:cytosol"/>
    <property type="evidence" value="ECO:0007669"/>
    <property type="project" value="TreeGrafter"/>
</dbReference>
<dbReference type="NCBIfam" id="TIGR01280">
    <property type="entry name" value="xseB"/>
    <property type="match status" value="1"/>
</dbReference>
<dbReference type="InterPro" id="IPR003761">
    <property type="entry name" value="Exonuc_VII_S"/>
</dbReference>
<dbReference type="SUPFAM" id="SSF116842">
    <property type="entry name" value="XseB-like"/>
    <property type="match status" value="1"/>
</dbReference>
<dbReference type="PANTHER" id="PTHR34137:SF1">
    <property type="entry name" value="EXODEOXYRIBONUCLEASE 7 SMALL SUBUNIT"/>
    <property type="match status" value="1"/>
</dbReference>
<dbReference type="Pfam" id="PF02609">
    <property type="entry name" value="Exonuc_VII_S"/>
    <property type="match status" value="1"/>
</dbReference>
<dbReference type="RefSeq" id="WP_310797764.1">
    <property type="nucleotide sequence ID" value="NZ_CP123872.1"/>
</dbReference>
<dbReference type="GO" id="GO:0009318">
    <property type="term" value="C:exodeoxyribonuclease VII complex"/>
    <property type="evidence" value="ECO:0007669"/>
    <property type="project" value="UniProtKB-UniRule"/>
</dbReference>
<gene>
    <name evidence="6" type="primary">xseB</name>
    <name evidence="7" type="ORF">QGN29_10280</name>
</gene>
<dbReference type="Gene3D" id="1.10.287.1040">
    <property type="entry name" value="Exonuclease VII, small subunit"/>
    <property type="match status" value="1"/>
</dbReference>
<keyword evidence="3 6" id="KW-0540">Nuclease</keyword>
<dbReference type="Proteomes" id="UP001268683">
    <property type="component" value="Chromosome"/>
</dbReference>
<evidence type="ECO:0000256" key="2">
    <source>
        <dbReference type="ARBA" id="ARBA00022490"/>
    </source>
</evidence>
<evidence type="ECO:0000256" key="5">
    <source>
        <dbReference type="ARBA" id="ARBA00022839"/>
    </source>
</evidence>
<comment type="function">
    <text evidence="6">Bidirectionally degrades single-stranded DNA into large acid-insoluble oligonucleotides, which are then degraded further into small acid-soluble oligonucleotides.</text>
</comment>
<keyword evidence="4 6" id="KW-0378">Hydrolase</keyword>